<comment type="similarity">
    <text evidence="10">Belongs to the glycosyltransferase 14 family.</text>
</comment>
<reference evidence="13" key="1">
    <citation type="submission" date="2025-08" db="UniProtKB">
        <authorList>
            <consortium name="RefSeq"/>
        </authorList>
    </citation>
    <scope>IDENTIFICATION</scope>
</reference>
<comment type="subcellular location">
    <subcellularLocation>
        <location evidence="1">Membrane</location>
        <topology evidence="1">Single-pass type II membrane protein</topology>
    </subcellularLocation>
</comment>
<protein>
    <submittedName>
        <fullName evidence="13">Beta-1,3-galactosyl-O-glycosyl-glycoprotein beta-1,6-N-acetylglucosaminyltransferase</fullName>
    </submittedName>
</protein>
<dbReference type="PANTHER" id="PTHR19297">
    <property type="entry name" value="GLYCOSYLTRANSFERASE 14 FAMILY MEMBER"/>
    <property type="match status" value="1"/>
</dbReference>
<keyword evidence="3" id="KW-0328">Glycosyltransferase</keyword>
<keyword evidence="5 11" id="KW-0812">Transmembrane</keyword>
<comment type="pathway">
    <text evidence="2">Protein modification; protein glycosylation.</text>
</comment>
<sequence>MTLQIGSNEDCFSVLRFAGPSFADMRTISLRKCLIAGCFVLVLVIFRMSLLDSLNSWRAIAMSMDISKGDSVSREMFEQMYQLYDIRDVDCAGLFSQKNGSLDNALSKSKSAEWKGFRFHEDFYLKKTKHCGNFQRERGYIMTSLTKLEDEFPLAYSLVVFKDIEMVERLLRAVYRPQNVYCIHVDVKAKTEFFEAMTSIASCFPNVYMSPTRISVVWGKFSVLEPELVCMEELMKRSSRWKYFINLTGQEFPLKTNRELVEILTSFKGANDVEGVRREANKVRFINKPSDLDVVPTKGAVHVVVNREFVDYVLHDPVSKKLQDWLRTVDVPDETLFSTLNHNPQLGIRGSFIGLDDVERMMPRKPWVNRYKSWLGAPCAGRRIRTVCILSTGDLPRMHASPNFFANKFYLHEDRVAIGCLEQRLFNNTRDLHLGRTRVNTAFYEESIFVRNRLIK</sequence>
<accession>A0ABM1A9W0</accession>
<evidence type="ECO:0000313" key="13">
    <source>
        <dbReference type="RefSeq" id="XP_012943612.2"/>
    </source>
</evidence>
<evidence type="ECO:0000256" key="6">
    <source>
        <dbReference type="ARBA" id="ARBA00022968"/>
    </source>
</evidence>
<evidence type="ECO:0000256" key="4">
    <source>
        <dbReference type="ARBA" id="ARBA00022679"/>
    </source>
</evidence>
<keyword evidence="8 11" id="KW-0472">Membrane</keyword>
<name>A0ABM1A9W0_APLCA</name>
<evidence type="ECO:0000313" key="12">
    <source>
        <dbReference type="Proteomes" id="UP000694888"/>
    </source>
</evidence>
<dbReference type="GeneID" id="101854049"/>
<evidence type="ECO:0000256" key="11">
    <source>
        <dbReference type="SAM" id="Phobius"/>
    </source>
</evidence>
<evidence type="ECO:0000256" key="2">
    <source>
        <dbReference type="ARBA" id="ARBA00004922"/>
    </source>
</evidence>
<dbReference type="InterPro" id="IPR003406">
    <property type="entry name" value="Glyco_trans_14"/>
</dbReference>
<keyword evidence="7 11" id="KW-1133">Transmembrane helix</keyword>
<organism evidence="12 13">
    <name type="scientific">Aplysia californica</name>
    <name type="common">California sea hare</name>
    <dbReference type="NCBI Taxonomy" id="6500"/>
    <lineage>
        <taxon>Eukaryota</taxon>
        <taxon>Metazoa</taxon>
        <taxon>Spiralia</taxon>
        <taxon>Lophotrochozoa</taxon>
        <taxon>Mollusca</taxon>
        <taxon>Gastropoda</taxon>
        <taxon>Heterobranchia</taxon>
        <taxon>Euthyneura</taxon>
        <taxon>Tectipleura</taxon>
        <taxon>Aplysiida</taxon>
        <taxon>Aplysioidea</taxon>
        <taxon>Aplysiidae</taxon>
        <taxon>Aplysia</taxon>
    </lineage>
</organism>
<dbReference type="Pfam" id="PF02485">
    <property type="entry name" value="Branch"/>
    <property type="match status" value="1"/>
</dbReference>
<evidence type="ECO:0000256" key="1">
    <source>
        <dbReference type="ARBA" id="ARBA00004606"/>
    </source>
</evidence>
<keyword evidence="9" id="KW-0325">Glycoprotein</keyword>
<evidence type="ECO:0000256" key="5">
    <source>
        <dbReference type="ARBA" id="ARBA00022692"/>
    </source>
</evidence>
<evidence type="ECO:0000256" key="8">
    <source>
        <dbReference type="ARBA" id="ARBA00023136"/>
    </source>
</evidence>
<dbReference type="PANTHER" id="PTHR19297:SF185">
    <property type="entry name" value="BETA-1,3-GALACTOSYL-O-GLYCOSYL-GLYCOPROTEIN BETA-1,6-N-ACETYLGLUCOSAMINYLTRANSFERASE 3"/>
    <property type="match status" value="1"/>
</dbReference>
<keyword evidence="4" id="KW-0808">Transferase</keyword>
<feature type="transmembrane region" description="Helical" evidence="11">
    <location>
        <begin position="33"/>
        <end position="50"/>
    </location>
</feature>
<evidence type="ECO:0000256" key="3">
    <source>
        <dbReference type="ARBA" id="ARBA00022676"/>
    </source>
</evidence>
<evidence type="ECO:0000256" key="7">
    <source>
        <dbReference type="ARBA" id="ARBA00022989"/>
    </source>
</evidence>
<evidence type="ECO:0000256" key="10">
    <source>
        <dbReference type="ARBA" id="ARBA00038150"/>
    </source>
</evidence>
<keyword evidence="12" id="KW-1185">Reference proteome</keyword>
<dbReference type="RefSeq" id="XP_012943612.2">
    <property type="nucleotide sequence ID" value="XM_013088158.2"/>
</dbReference>
<evidence type="ECO:0000256" key="9">
    <source>
        <dbReference type="ARBA" id="ARBA00023180"/>
    </source>
</evidence>
<proteinExistence type="inferred from homology"/>
<dbReference type="Proteomes" id="UP000694888">
    <property type="component" value="Unplaced"/>
</dbReference>
<gene>
    <name evidence="13" type="primary">LOC101854049</name>
</gene>
<keyword evidence="6" id="KW-0735">Signal-anchor</keyword>